<sequence length="220" mass="24798">MPGEIQQLIAQATPLSDRQSLAIALDRSGAGGTHIEKEVKLSQFILGRVSEISTHGGFKTALRETRDLLRSDQGKSLEALSGTLLNFSDKTCVGPAINEFIRAAKPRSHRYPPLKKLIACLTGIDNFDQFHEKFSTFLYLELETERNCERIAARYGVTDEEVLHDLEHHCLEHIPDLELETSRSPERIAEKHGLFESCVLELLADRFKEMRRMAGKPPMT</sequence>
<reference evidence="1" key="1">
    <citation type="submission" date="2024-06" db="EMBL/GenBank/DDBJ databases">
        <authorList>
            <person name="Coelho C."/>
            <person name="Bento M."/>
            <person name="Garcia E."/>
            <person name="Camelo A."/>
            <person name="Brandao I."/>
            <person name="Espirito Santo C."/>
            <person name="Trovao J."/>
            <person name="Verissimo A."/>
            <person name="Costa J."/>
            <person name="Tiago I."/>
        </authorList>
    </citation>
    <scope>NUCLEOTIDE SEQUENCE</scope>
    <source>
        <strain evidence="1">KWT182</strain>
    </source>
</reference>
<dbReference type="AlphaFoldDB" id="A0AAU7Q8J7"/>
<organism evidence="1">
    <name type="scientific">Acerihabitans sp. KWT182</name>
    <dbReference type="NCBI Taxonomy" id="3157919"/>
    <lineage>
        <taxon>Bacteria</taxon>
        <taxon>Pseudomonadati</taxon>
        <taxon>Pseudomonadota</taxon>
        <taxon>Gammaproteobacteria</taxon>
        <taxon>Enterobacterales</taxon>
        <taxon>Pectobacteriaceae</taxon>
        <taxon>Acerihabitans</taxon>
    </lineage>
</organism>
<gene>
    <name evidence="1" type="ORF">ABK905_23585</name>
</gene>
<evidence type="ECO:0000313" key="1">
    <source>
        <dbReference type="EMBL" id="XBS69375.1"/>
    </source>
</evidence>
<name>A0AAU7Q8J7_9GAMM</name>
<accession>A0AAU7Q8J7</accession>
<protein>
    <submittedName>
        <fullName evidence="1">Uncharacterized protein</fullName>
    </submittedName>
</protein>
<proteinExistence type="predicted"/>
<dbReference type="EMBL" id="CP157947">
    <property type="protein sequence ID" value="XBS69375.1"/>
    <property type="molecule type" value="Genomic_DNA"/>
</dbReference>